<feature type="region of interest" description="Disordered" evidence="11">
    <location>
        <begin position="637"/>
        <end position="690"/>
    </location>
</feature>
<organism evidence="13 14">
    <name type="scientific">Tilletia walkeri</name>
    <dbReference type="NCBI Taxonomy" id="117179"/>
    <lineage>
        <taxon>Eukaryota</taxon>
        <taxon>Fungi</taxon>
        <taxon>Dikarya</taxon>
        <taxon>Basidiomycota</taxon>
        <taxon>Ustilaginomycotina</taxon>
        <taxon>Exobasidiomycetes</taxon>
        <taxon>Tilletiales</taxon>
        <taxon>Tilletiaceae</taxon>
        <taxon>Tilletia</taxon>
    </lineage>
</organism>
<keyword evidence="6" id="KW-0809">Transit peptide</keyword>
<feature type="region of interest" description="Disordered" evidence="11">
    <location>
        <begin position="546"/>
        <end position="607"/>
    </location>
</feature>
<keyword evidence="10" id="KW-0175">Coiled coil</keyword>
<evidence type="ECO:0000256" key="1">
    <source>
        <dbReference type="ARBA" id="ARBA00004141"/>
    </source>
</evidence>
<feature type="transmembrane region" description="Helical" evidence="12">
    <location>
        <begin position="344"/>
        <end position="363"/>
    </location>
</feature>
<evidence type="ECO:0000256" key="9">
    <source>
        <dbReference type="ARBA" id="ARBA00023136"/>
    </source>
</evidence>
<feature type="region of interest" description="Disordered" evidence="11">
    <location>
        <begin position="469"/>
        <end position="507"/>
    </location>
</feature>
<evidence type="ECO:0000313" key="14">
    <source>
        <dbReference type="Proteomes" id="UP000078113"/>
    </source>
</evidence>
<gene>
    <name evidence="13" type="ORF">A4X09_0g6105</name>
</gene>
<evidence type="ECO:0000256" key="8">
    <source>
        <dbReference type="ARBA" id="ARBA00023065"/>
    </source>
</evidence>
<dbReference type="CDD" id="cd12823">
    <property type="entry name" value="Mrs2_Mfm1p-like"/>
    <property type="match status" value="1"/>
</dbReference>
<proteinExistence type="inferred from homology"/>
<keyword evidence="5" id="KW-0460">Magnesium</keyword>
<dbReference type="Pfam" id="PF22099">
    <property type="entry name" value="MRS2-like"/>
    <property type="match status" value="1"/>
</dbReference>
<protein>
    <recommendedName>
        <fullName evidence="15">Magnesium transporter</fullName>
    </recommendedName>
</protein>
<dbReference type="InterPro" id="IPR039204">
    <property type="entry name" value="MRS2-like"/>
</dbReference>
<reference evidence="13" key="2">
    <citation type="journal article" date="2019" name="IMA Fungus">
        <title>Genome sequencing and comparison of five Tilletia species to identify candidate genes for the detection of regulated species infecting wheat.</title>
        <authorList>
            <person name="Nguyen H.D.T."/>
            <person name="Sultana T."/>
            <person name="Kesanakurti P."/>
            <person name="Hambleton S."/>
        </authorList>
    </citation>
    <scope>NUCLEOTIDE SEQUENCE</scope>
    <source>
        <strain evidence="13">DAOMC 236422</strain>
    </source>
</reference>
<evidence type="ECO:0000256" key="2">
    <source>
        <dbReference type="ARBA" id="ARBA00009765"/>
    </source>
</evidence>
<dbReference type="Proteomes" id="UP000078113">
    <property type="component" value="Unassembled WGS sequence"/>
</dbReference>
<name>A0A8X7N4F3_9BASI</name>
<dbReference type="EMBL" id="LWDG02000361">
    <property type="protein sequence ID" value="KAE8266237.1"/>
    <property type="molecule type" value="Genomic_DNA"/>
</dbReference>
<feature type="transmembrane region" description="Helical" evidence="12">
    <location>
        <begin position="375"/>
        <end position="395"/>
    </location>
</feature>
<dbReference type="GO" id="GO:0005743">
    <property type="term" value="C:mitochondrial inner membrane"/>
    <property type="evidence" value="ECO:0007669"/>
    <property type="project" value="TreeGrafter"/>
</dbReference>
<keyword evidence="8" id="KW-0406">Ion transport</keyword>
<dbReference type="Gene3D" id="2.40.128.330">
    <property type="match status" value="1"/>
</dbReference>
<feature type="coiled-coil region" evidence="10">
    <location>
        <begin position="291"/>
        <end position="318"/>
    </location>
</feature>
<sequence length="690" mass="74852">MLSRSSTQLFTITSRISSSSFTISTRSATSASLLRPSWPALPPAQHLIIASLIQQRHSSYHSSSSQQPGYIGISSPPTSSLAHELNLRCTVLTASGIKSVSGAFRKMDLCLEHGLEPRDLRKVDSRIPNLVPTILARKQAFLVNILHIRALIKSDTVFLFDSYGSSDTTLHSAFVYNLEHNLRAPTSSNKLPFEFRALETALSSALDALRSELYLTSDMVHYLLESLDSHINQENLGRLLQYSRKVNAFLRRAQGVKTSASEVMESDEDMALMYLTDAQAGNPRDPNTSSIEELELLLESFEKQVEEVVSEAESMASNIQNTQEVVELILDSNRNDLLNLDLRTSLTTLAVSSGTLVSGLFGMNLLSHLEEHPHAFFGISSLVGLITACVMALGWRMLARLRRVGLQQQQGGVLSGWGGNGSGAGASGNGLGYMGSSGGGLQPVAAAAATMTMPPAVAAAWQVYGKTLSVPSSSPSSTQPPPYAARRPYGQPHQSSSPPSSHKRSILGRMTNVLWKVSGGEWRERRRRSLMEKSVQAQAQEQASRVAEMEEVRAQAQARVSAQAKEAPQSPSSTPPPPPPTPPAPPSQNKPIRTPAEEREQLEYEAAAQAWLADRHAEEARWRERGYVREQMGAFGAWGLSGDNGPPAAVGEKEEATPPLQQQGGGSLSGLGRKWDSAPYSSVGKKRRQE</sequence>
<keyword evidence="4 12" id="KW-0812">Transmembrane</keyword>
<evidence type="ECO:0000256" key="10">
    <source>
        <dbReference type="SAM" id="Coils"/>
    </source>
</evidence>
<evidence type="ECO:0000256" key="12">
    <source>
        <dbReference type="SAM" id="Phobius"/>
    </source>
</evidence>
<keyword evidence="9 12" id="KW-0472">Membrane</keyword>
<comment type="subcellular location">
    <subcellularLocation>
        <location evidence="1">Membrane</location>
        <topology evidence="1">Multi-pass membrane protein</topology>
    </subcellularLocation>
</comment>
<comment type="caution">
    <text evidence="13">The sequence shown here is derived from an EMBL/GenBank/DDBJ whole genome shotgun (WGS) entry which is preliminary data.</text>
</comment>
<dbReference type="Gene3D" id="1.20.58.340">
    <property type="entry name" value="Magnesium transport protein CorA, transmembrane region"/>
    <property type="match status" value="1"/>
</dbReference>
<feature type="compositionally biased region" description="Pro residues" evidence="11">
    <location>
        <begin position="573"/>
        <end position="588"/>
    </location>
</feature>
<dbReference type="PANTHER" id="PTHR13890:SF0">
    <property type="entry name" value="MAGNESIUM TRANSPORTER MRS2 HOMOLOG, MITOCHONDRIAL"/>
    <property type="match status" value="1"/>
</dbReference>
<evidence type="ECO:0000313" key="13">
    <source>
        <dbReference type="EMBL" id="KAE8266237.1"/>
    </source>
</evidence>
<dbReference type="GO" id="GO:0045016">
    <property type="term" value="P:mitochondrial magnesium ion transmembrane transport"/>
    <property type="evidence" value="ECO:0007669"/>
    <property type="project" value="TreeGrafter"/>
</dbReference>
<evidence type="ECO:0000256" key="4">
    <source>
        <dbReference type="ARBA" id="ARBA00022692"/>
    </source>
</evidence>
<evidence type="ECO:0000256" key="7">
    <source>
        <dbReference type="ARBA" id="ARBA00022989"/>
    </source>
</evidence>
<keyword evidence="14" id="KW-1185">Reference proteome</keyword>
<feature type="compositionally biased region" description="Low complexity" evidence="11">
    <location>
        <begin position="554"/>
        <end position="572"/>
    </location>
</feature>
<feature type="compositionally biased region" description="Low complexity" evidence="11">
    <location>
        <begin position="491"/>
        <end position="500"/>
    </location>
</feature>
<dbReference type="AlphaFoldDB" id="A0A8X7N4F3"/>
<comment type="similarity">
    <text evidence="2">Belongs to the CorA metal ion transporter (MIT) (TC 1.A.35) family.</text>
</comment>
<accession>A0A8X7N4F3</accession>
<dbReference type="GO" id="GO:0015095">
    <property type="term" value="F:magnesium ion transmembrane transporter activity"/>
    <property type="evidence" value="ECO:0007669"/>
    <property type="project" value="TreeGrafter"/>
</dbReference>
<evidence type="ECO:0000256" key="5">
    <source>
        <dbReference type="ARBA" id="ARBA00022842"/>
    </source>
</evidence>
<keyword evidence="3" id="KW-0813">Transport</keyword>
<evidence type="ECO:0008006" key="15">
    <source>
        <dbReference type="Google" id="ProtNLM"/>
    </source>
</evidence>
<reference evidence="13" key="1">
    <citation type="submission" date="2016-04" db="EMBL/GenBank/DDBJ databases">
        <authorList>
            <person name="Nguyen H.D."/>
            <person name="Samba Siva P."/>
            <person name="Cullis J."/>
            <person name="Levesque C.A."/>
            <person name="Hambleton S."/>
        </authorList>
    </citation>
    <scope>NUCLEOTIDE SEQUENCE</scope>
    <source>
        <strain evidence="13">DAOMC 236422</strain>
    </source>
</reference>
<evidence type="ECO:0000256" key="3">
    <source>
        <dbReference type="ARBA" id="ARBA00022448"/>
    </source>
</evidence>
<evidence type="ECO:0000256" key="6">
    <source>
        <dbReference type="ARBA" id="ARBA00022946"/>
    </source>
</evidence>
<evidence type="ECO:0000256" key="11">
    <source>
        <dbReference type="SAM" id="MobiDB-lite"/>
    </source>
</evidence>
<dbReference type="PANTHER" id="PTHR13890">
    <property type="entry name" value="RNA SPLICING PROTEIN MRS2, MITOCHONDRIAL"/>
    <property type="match status" value="1"/>
</dbReference>
<keyword evidence="7 12" id="KW-1133">Transmembrane helix</keyword>